<proteinExistence type="predicted"/>
<organism evidence="1 2">
    <name type="scientific">Secundilactobacillus silagei JCM 19001</name>
    <dbReference type="NCBI Taxonomy" id="1302250"/>
    <lineage>
        <taxon>Bacteria</taxon>
        <taxon>Bacillati</taxon>
        <taxon>Bacillota</taxon>
        <taxon>Bacilli</taxon>
        <taxon>Lactobacillales</taxon>
        <taxon>Lactobacillaceae</taxon>
        <taxon>Secundilactobacillus</taxon>
    </lineage>
</organism>
<reference evidence="1 2" key="1">
    <citation type="submission" date="2015-11" db="EMBL/GenBank/DDBJ databases">
        <title>Draft genome sequences of new species of the genus Lactobacillus isolated from orchardgrass silage.</title>
        <authorList>
            <person name="Tohno M."/>
            <person name="Tanizawa Y."/>
            <person name="Arita M."/>
        </authorList>
    </citation>
    <scope>NUCLEOTIDE SEQUENCE [LARGE SCALE GENOMIC DNA]</scope>
    <source>
        <strain evidence="1 2">IWT126</strain>
    </source>
</reference>
<evidence type="ECO:0000313" key="1">
    <source>
        <dbReference type="EMBL" id="GAX01013.1"/>
    </source>
</evidence>
<dbReference type="RefSeq" id="WP_054654102.1">
    <property type="nucleotide sequence ID" value="NZ_BBFL01000002.1"/>
</dbReference>
<gene>
    <name evidence="1" type="ORF">IWT126_01036</name>
</gene>
<dbReference type="Proteomes" id="UP000198402">
    <property type="component" value="Unassembled WGS sequence"/>
</dbReference>
<evidence type="ECO:0000313" key="2">
    <source>
        <dbReference type="Proteomes" id="UP000198402"/>
    </source>
</evidence>
<name>A0A1Z5IGY7_9LACO</name>
<dbReference type="STRING" id="1302250.GCA_001313225_00642"/>
<dbReference type="EMBL" id="BCMG01000004">
    <property type="protein sequence ID" value="GAX01013.1"/>
    <property type="molecule type" value="Genomic_DNA"/>
</dbReference>
<dbReference type="AlphaFoldDB" id="A0A1Z5IGY7"/>
<evidence type="ECO:0008006" key="3">
    <source>
        <dbReference type="Google" id="ProtNLM"/>
    </source>
</evidence>
<dbReference type="OrthoDB" id="2329276at2"/>
<protein>
    <recommendedName>
        <fullName evidence="3">Helix-turn-helix type 11 domain-containing protein</fullName>
    </recommendedName>
</protein>
<accession>A0A1Z5IGY7</accession>
<keyword evidence="2" id="KW-1185">Reference proteome</keyword>
<comment type="caution">
    <text evidence="1">The sequence shown here is derived from an EMBL/GenBank/DDBJ whole genome shotgun (WGS) entry which is preliminary data.</text>
</comment>
<sequence length="138" mass="15413">MRKLIEQDINVLRCLHKGQASKTTKKHIIAVTGLSDRSVFDSIEALRNIGIPIMASRNNRDAGYFIAETPEEKQAGIAQYKKQIATEQHSLSQLERADINSYMLKAVNDPVLWHELGTQLLDVTPTSDGAVIQLKETL</sequence>